<evidence type="ECO:0000313" key="2">
    <source>
        <dbReference type="Proteomes" id="UP001501576"/>
    </source>
</evidence>
<protein>
    <recommendedName>
        <fullName evidence="3">DUF2284 domain-containing protein</fullName>
    </recommendedName>
</protein>
<comment type="caution">
    <text evidence="1">The sequence shown here is derived from an EMBL/GenBank/DDBJ whole genome shotgun (WGS) entry which is preliminary data.</text>
</comment>
<evidence type="ECO:0000313" key="1">
    <source>
        <dbReference type="EMBL" id="GAA0575262.1"/>
    </source>
</evidence>
<name>A0ABN1EV55_9ACTN</name>
<proteinExistence type="predicted"/>
<keyword evidence="2" id="KW-1185">Reference proteome</keyword>
<gene>
    <name evidence="1" type="ORF">GCM10010390_92870</name>
</gene>
<reference evidence="1 2" key="1">
    <citation type="journal article" date="2019" name="Int. J. Syst. Evol. Microbiol.">
        <title>The Global Catalogue of Microorganisms (GCM) 10K type strain sequencing project: providing services to taxonomists for standard genome sequencing and annotation.</title>
        <authorList>
            <consortium name="The Broad Institute Genomics Platform"/>
            <consortium name="The Broad Institute Genome Sequencing Center for Infectious Disease"/>
            <person name="Wu L."/>
            <person name="Ma J."/>
        </authorList>
    </citation>
    <scope>NUCLEOTIDE SEQUENCE [LARGE SCALE GENOMIC DNA]</scope>
    <source>
        <strain evidence="1 2">JCM 5052</strain>
    </source>
</reference>
<organism evidence="1 2">
    <name type="scientific">Streptomyces mordarskii</name>
    <dbReference type="NCBI Taxonomy" id="1226758"/>
    <lineage>
        <taxon>Bacteria</taxon>
        <taxon>Bacillati</taxon>
        <taxon>Actinomycetota</taxon>
        <taxon>Actinomycetes</taxon>
        <taxon>Kitasatosporales</taxon>
        <taxon>Streptomycetaceae</taxon>
        <taxon>Streptomyces</taxon>
    </lineage>
</organism>
<dbReference type="Proteomes" id="UP001501576">
    <property type="component" value="Unassembled WGS sequence"/>
</dbReference>
<sequence>MINSIACTIPRPTGGILDDFEEEDDQRGYEDEPEARLWAYLDRLVRETDARIAAGRPRHTVGLTSGRLVIGADQRCGCGKPADQCRCKDPYPAGRGYQLGDLLARMVREADSRIPAERRVRRTLQEMLPYYERQPVLVLHRPTMDMCPLCERFNCSGSDCPPPSVAPALAGVAKVVVR</sequence>
<dbReference type="RefSeq" id="WP_346161804.1">
    <property type="nucleotide sequence ID" value="NZ_BAAABZ010000099.1"/>
</dbReference>
<evidence type="ECO:0008006" key="3">
    <source>
        <dbReference type="Google" id="ProtNLM"/>
    </source>
</evidence>
<dbReference type="EMBL" id="BAAABZ010000099">
    <property type="protein sequence ID" value="GAA0575262.1"/>
    <property type="molecule type" value="Genomic_DNA"/>
</dbReference>
<accession>A0ABN1EV55</accession>